<comment type="similarity">
    <text evidence="2 6">Belongs to the acyl-CoA dehydrogenase family.</text>
</comment>
<reference evidence="10 11" key="1">
    <citation type="submission" date="2020-04" db="EMBL/GenBank/DDBJ databases">
        <authorList>
            <person name="Zhang R."/>
            <person name="Schippers A."/>
        </authorList>
    </citation>
    <scope>NUCLEOTIDE SEQUENCE [LARGE SCALE GENOMIC DNA]</scope>
    <source>
        <strain evidence="10 11">DSM 109850</strain>
    </source>
</reference>
<evidence type="ECO:0000256" key="5">
    <source>
        <dbReference type="ARBA" id="ARBA00023002"/>
    </source>
</evidence>
<dbReference type="Gene3D" id="1.20.140.10">
    <property type="entry name" value="Butyryl-CoA Dehydrogenase, subunit A, domain 3"/>
    <property type="match status" value="1"/>
</dbReference>
<dbReference type="RefSeq" id="WP_169100473.1">
    <property type="nucleotide sequence ID" value="NZ_JABBVZ010000047.1"/>
</dbReference>
<accession>A0A7Y0Q390</accession>
<evidence type="ECO:0000256" key="6">
    <source>
        <dbReference type="RuleBase" id="RU362125"/>
    </source>
</evidence>
<keyword evidence="3 6" id="KW-0285">Flavoprotein</keyword>
<dbReference type="InterPro" id="IPR046373">
    <property type="entry name" value="Acyl-CoA_Oxase/DH_mid-dom_sf"/>
</dbReference>
<dbReference type="GO" id="GO:0050660">
    <property type="term" value="F:flavin adenine dinucleotide binding"/>
    <property type="evidence" value="ECO:0007669"/>
    <property type="project" value="InterPro"/>
</dbReference>
<organism evidence="10 11">
    <name type="scientific">Sulfobacillus harzensis</name>
    <dbReference type="NCBI Taxonomy" id="2729629"/>
    <lineage>
        <taxon>Bacteria</taxon>
        <taxon>Bacillati</taxon>
        <taxon>Bacillota</taxon>
        <taxon>Clostridia</taxon>
        <taxon>Eubacteriales</taxon>
        <taxon>Clostridiales Family XVII. Incertae Sedis</taxon>
        <taxon>Sulfobacillus</taxon>
    </lineage>
</organism>
<dbReference type="FunFam" id="2.40.110.10:FF:000011">
    <property type="entry name" value="Acyl-CoA dehydrogenase FadE34"/>
    <property type="match status" value="1"/>
</dbReference>
<evidence type="ECO:0000259" key="8">
    <source>
        <dbReference type="Pfam" id="PF02770"/>
    </source>
</evidence>
<dbReference type="InterPro" id="IPR009075">
    <property type="entry name" value="AcylCo_DH/oxidase_C"/>
</dbReference>
<evidence type="ECO:0000256" key="4">
    <source>
        <dbReference type="ARBA" id="ARBA00022827"/>
    </source>
</evidence>
<dbReference type="SUPFAM" id="SSF56645">
    <property type="entry name" value="Acyl-CoA dehydrogenase NM domain-like"/>
    <property type="match status" value="1"/>
</dbReference>
<proteinExistence type="inferred from homology"/>
<keyword evidence="11" id="KW-1185">Reference proteome</keyword>
<dbReference type="Pfam" id="PF02770">
    <property type="entry name" value="Acyl-CoA_dh_M"/>
    <property type="match status" value="1"/>
</dbReference>
<evidence type="ECO:0000313" key="10">
    <source>
        <dbReference type="EMBL" id="NMP23312.1"/>
    </source>
</evidence>
<dbReference type="GO" id="GO:0005886">
    <property type="term" value="C:plasma membrane"/>
    <property type="evidence" value="ECO:0007669"/>
    <property type="project" value="TreeGrafter"/>
</dbReference>
<evidence type="ECO:0000256" key="1">
    <source>
        <dbReference type="ARBA" id="ARBA00001974"/>
    </source>
</evidence>
<dbReference type="EMBL" id="JABBVZ010000047">
    <property type="protein sequence ID" value="NMP23312.1"/>
    <property type="molecule type" value="Genomic_DNA"/>
</dbReference>
<feature type="domain" description="Acyl-CoA oxidase/dehydrogenase middle" evidence="8">
    <location>
        <begin position="129"/>
        <end position="213"/>
    </location>
</feature>
<evidence type="ECO:0000256" key="2">
    <source>
        <dbReference type="ARBA" id="ARBA00009347"/>
    </source>
</evidence>
<dbReference type="InterPro" id="IPR006091">
    <property type="entry name" value="Acyl-CoA_Oxase/DH_mid-dom"/>
</dbReference>
<dbReference type="SUPFAM" id="SSF47203">
    <property type="entry name" value="Acyl-CoA dehydrogenase C-terminal domain-like"/>
    <property type="match status" value="1"/>
</dbReference>
<evidence type="ECO:0000313" key="11">
    <source>
        <dbReference type="Proteomes" id="UP000533476"/>
    </source>
</evidence>
<keyword evidence="5 6" id="KW-0560">Oxidoreductase</keyword>
<evidence type="ECO:0000256" key="3">
    <source>
        <dbReference type="ARBA" id="ARBA00022630"/>
    </source>
</evidence>
<dbReference type="AlphaFoldDB" id="A0A7Y0Q390"/>
<dbReference type="GO" id="GO:0016627">
    <property type="term" value="F:oxidoreductase activity, acting on the CH-CH group of donors"/>
    <property type="evidence" value="ECO:0007669"/>
    <property type="project" value="InterPro"/>
</dbReference>
<dbReference type="Gene3D" id="1.10.540.10">
    <property type="entry name" value="Acyl-CoA dehydrogenase/oxidase, N-terminal domain"/>
    <property type="match status" value="1"/>
</dbReference>
<comment type="caution">
    <text evidence="10">The sequence shown here is derived from an EMBL/GenBank/DDBJ whole genome shotgun (WGS) entry which is preliminary data.</text>
</comment>
<evidence type="ECO:0000259" key="9">
    <source>
        <dbReference type="Pfam" id="PF02771"/>
    </source>
</evidence>
<feature type="domain" description="Acyl-CoA dehydrogenase/oxidase N-terminal" evidence="9">
    <location>
        <begin position="7"/>
        <end position="125"/>
    </location>
</feature>
<comment type="cofactor">
    <cofactor evidence="1 6">
        <name>FAD</name>
        <dbReference type="ChEBI" id="CHEBI:57692"/>
    </cofactor>
</comment>
<dbReference type="InterPro" id="IPR036250">
    <property type="entry name" value="AcylCo_DH-like_C"/>
</dbReference>
<evidence type="ECO:0000259" key="7">
    <source>
        <dbReference type="Pfam" id="PF00441"/>
    </source>
</evidence>
<dbReference type="Pfam" id="PF00441">
    <property type="entry name" value="Acyl-CoA_dh_1"/>
    <property type="match status" value="1"/>
</dbReference>
<dbReference type="Proteomes" id="UP000533476">
    <property type="component" value="Unassembled WGS sequence"/>
</dbReference>
<dbReference type="Gene3D" id="2.40.110.10">
    <property type="entry name" value="Butyryl-CoA Dehydrogenase, subunit A, domain 2"/>
    <property type="match status" value="1"/>
</dbReference>
<dbReference type="PANTHER" id="PTHR43292:SF3">
    <property type="entry name" value="ACYL-COA DEHYDROGENASE FADE29"/>
    <property type="match status" value="1"/>
</dbReference>
<keyword evidence="4 6" id="KW-0274">FAD</keyword>
<feature type="domain" description="Acyl-CoA dehydrogenase/oxidase C-terminal" evidence="7">
    <location>
        <begin position="235"/>
        <end position="391"/>
    </location>
</feature>
<dbReference type="InterPro" id="IPR013786">
    <property type="entry name" value="AcylCoA_DH/ox_N"/>
</dbReference>
<gene>
    <name evidence="10" type="ORF">HIJ39_13280</name>
</gene>
<dbReference type="PANTHER" id="PTHR43292">
    <property type="entry name" value="ACYL-COA DEHYDROGENASE"/>
    <property type="match status" value="1"/>
</dbReference>
<sequence>MDIRFSSEHEAFRERVRAFLGEVLTEGWGTPTHPLPRSAQEQAEVGMWWERTVYEHGFAGLSWPREYGGQGLTWVEQVIFSEECARANAPAGVNGLGKGLLGPTLLVEGTEAQKKRFIPPLLAGEEIWCQGYSERNAGSDLASLNTRAVLEGDEWAITGQKIWTSNAHLADWCFVLARTDPTAPKHRGITFFLVPMHQPGVKVEPLVQLTGEAHFNSVTFDGARTPRENVVGPVNDGWRVANTILSFERGTTIIGRHAHYLREFETLLNAARQSLGENGPLARDSHYRQRLMQLWSEIEILRLHGYQVITQLQKRSRLGPEASMLKLYYSEMHKRLGELAMEVLGGAMPYVEGLESLAGGSLHRAFLWSRAETIFAGTSEIQKNVIAERVLGLPKDGRR</sequence>
<dbReference type="Pfam" id="PF02771">
    <property type="entry name" value="Acyl-CoA_dh_N"/>
    <property type="match status" value="1"/>
</dbReference>
<dbReference type="InterPro" id="IPR037069">
    <property type="entry name" value="AcylCoA_DH/ox_N_sf"/>
</dbReference>
<dbReference type="InterPro" id="IPR052161">
    <property type="entry name" value="Mycobact_Acyl-CoA_DH"/>
</dbReference>
<dbReference type="InterPro" id="IPR009100">
    <property type="entry name" value="AcylCoA_DH/oxidase_NM_dom_sf"/>
</dbReference>
<protein>
    <submittedName>
        <fullName evidence="10">Isovaleryl-CoA dehydrogenase</fullName>
    </submittedName>
</protein>
<name>A0A7Y0Q390_9FIRM</name>